<feature type="region of interest" description="Disordered" evidence="6">
    <location>
        <begin position="58"/>
        <end position="79"/>
    </location>
</feature>
<proteinExistence type="predicted"/>
<keyword evidence="3 5" id="KW-0347">Helicase</keyword>
<evidence type="ECO:0000256" key="3">
    <source>
        <dbReference type="ARBA" id="ARBA00022806"/>
    </source>
</evidence>
<dbReference type="NCBIfam" id="NF041464">
    <property type="entry name" value="HelD_BACSU"/>
    <property type="match status" value="1"/>
</dbReference>
<dbReference type="InterPro" id="IPR000212">
    <property type="entry name" value="DNA_helicase_UvrD/REP"/>
</dbReference>
<sequence length="786" mass="90145">MSTDKEWQQEQQRVDDVTTKLNRRISGLEAQVGSVRGDVVEMRKEFWEEVTMNFSEADDVGETSTSMRQQSQVLNEREHSHRMAAESLGRMRRLRQSPYFGRIDFAEDGEPAEAIYLGIASFLDEDEQTFLVYDWRAPISNLYYDSTPGPASYETPSGEISGDITLKRQYVIRDAKIRFMFDTGVTIGDELLQAVLSRSSDAQMKSIVATIQKEQNRIIRNDRTRMLIVQGAAGSGKTSAALQRVAYLLYKYRDQLKADQMVLFSPNPMFNSYVSTVLPELGEENMLQTTYQEYLERRLGREFAIEDPFVQIEYVLSKNEEPGYESRMGGIRYKSSEAFVSVINAYKTLLESEGMIFKPVRFQGKVVVSAEEMKTEFYSYDSSIRLANRLELLKEWMLKELSRFGKGEVDAEWVDRTIDVMDTEDYQRAYNRLRRKKKGKAETFDDFQQEREILARMVVSDRLKPLRKWIKAQRFVNITKLYGELFRSDALFRKLSGQEQLPAWWGEMSRQTLARLEQGEMAYEDTTPFLYLKEIMLGFRTNTNIRHVIIDEAQDYSPFQLVFFKRLFPRAKITALGDFNQAIYAHSSALQKSGPLANLYGPEQTELISLTRSYRSTCEIVDFTRGMVEGGEEIVPFNRSGEKPRVLEVRDTEALQRSIAADLQALQKEGYESIAVICKTADESAEVHQALGGMLETAPRLIKKTTLAFEKGVHIIPAYLAKGVEFDAVIIYNGSSASYSRESERKLFYTACTRAMHLLHIYSVGALSPFIAKLQPELYEQSAVEV</sequence>
<keyword evidence="9" id="KW-1185">Reference proteome</keyword>
<feature type="domain" description="UvrD-like helicase ATP-binding" evidence="7">
    <location>
        <begin position="210"/>
        <end position="617"/>
    </location>
</feature>
<feature type="compositionally biased region" description="Polar residues" evidence="6">
    <location>
        <begin position="62"/>
        <end position="74"/>
    </location>
</feature>
<dbReference type="RefSeq" id="WP_305023124.1">
    <property type="nucleotide sequence ID" value="NZ_JAUQTB010000002.1"/>
</dbReference>
<dbReference type="InterPro" id="IPR027417">
    <property type="entry name" value="P-loop_NTPase"/>
</dbReference>
<dbReference type="InterPro" id="IPR014016">
    <property type="entry name" value="UvrD-like_ATP-bd"/>
</dbReference>
<evidence type="ECO:0000259" key="7">
    <source>
        <dbReference type="PROSITE" id="PS51198"/>
    </source>
</evidence>
<feature type="binding site" evidence="5">
    <location>
        <begin position="231"/>
        <end position="238"/>
    </location>
    <ligand>
        <name>ATP</name>
        <dbReference type="ChEBI" id="CHEBI:30616"/>
    </ligand>
</feature>
<dbReference type="Gene3D" id="3.40.50.300">
    <property type="entry name" value="P-loop containing nucleotide triphosphate hydrolases"/>
    <property type="match status" value="3"/>
</dbReference>
<organism evidence="8 9">
    <name type="scientific">Paenibacillus lacisoli</name>
    <dbReference type="NCBI Taxonomy" id="3064525"/>
    <lineage>
        <taxon>Bacteria</taxon>
        <taxon>Bacillati</taxon>
        <taxon>Bacillota</taxon>
        <taxon>Bacilli</taxon>
        <taxon>Bacillales</taxon>
        <taxon>Paenibacillaceae</taxon>
        <taxon>Paenibacillus</taxon>
    </lineage>
</organism>
<name>A0ABT9CAN6_9BACL</name>
<dbReference type="EMBL" id="JAUQTB010000002">
    <property type="protein sequence ID" value="MDO7905935.1"/>
    <property type="molecule type" value="Genomic_DNA"/>
</dbReference>
<dbReference type="Pfam" id="PF13538">
    <property type="entry name" value="UvrD_C_2"/>
    <property type="match status" value="1"/>
</dbReference>
<dbReference type="Proteomes" id="UP001240171">
    <property type="component" value="Unassembled WGS sequence"/>
</dbReference>
<keyword evidence="1 5" id="KW-0547">Nucleotide-binding</keyword>
<reference evidence="8 9" key="1">
    <citation type="submission" date="2023-07" db="EMBL/GenBank/DDBJ databases">
        <title>Paenibacillus sp. JX-17 nov. isolated from soil.</title>
        <authorList>
            <person name="Wan Y."/>
            <person name="Liu B."/>
        </authorList>
    </citation>
    <scope>NUCLEOTIDE SEQUENCE [LARGE SCALE GENOMIC DNA]</scope>
    <source>
        <strain evidence="8 9">JX-17</strain>
    </source>
</reference>
<dbReference type="PANTHER" id="PTHR11070">
    <property type="entry name" value="UVRD / RECB / PCRA DNA HELICASE FAMILY MEMBER"/>
    <property type="match status" value="1"/>
</dbReference>
<dbReference type="SUPFAM" id="SSF52540">
    <property type="entry name" value="P-loop containing nucleoside triphosphate hydrolases"/>
    <property type="match status" value="1"/>
</dbReference>
<dbReference type="Pfam" id="PF00580">
    <property type="entry name" value="UvrD-helicase"/>
    <property type="match status" value="1"/>
</dbReference>
<evidence type="ECO:0000256" key="6">
    <source>
        <dbReference type="SAM" id="MobiDB-lite"/>
    </source>
</evidence>
<evidence type="ECO:0000313" key="8">
    <source>
        <dbReference type="EMBL" id="MDO7905935.1"/>
    </source>
</evidence>
<gene>
    <name evidence="8" type="primary">helD</name>
    <name evidence="8" type="ORF">Q5741_05820</name>
</gene>
<dbReference type="InterPro" id="IPR048228">
    <property type="entry name" value="HelD_bacillota"/>
</dbReference>
<dbReference type="InterPro" id="IPR027785">
    <property type="entry name" value="UvrD-like_helicase_C"/>
</dbReference>
<evidence type="ECO:0000256" key="5">
    <source>
        <dbReference type="PROSITE-ProRule" id="PRU00560"/>
    </source>
</evidence>
<evidence type="ECO:0000256" key="1">
    <source>
        <dbReference type="ARBA" id="ARBA00022741"/>
    </source>
</evidence>
<evidence type="ECO:0000256" key="4">
    <source>
        <dbReference type="ARBA" id="ARBA00022840"/>
    </source>
</evidence>
<accession>A0ABT9CAN6</accession>
<comment type="caution">
    <text evidence="8">The sequence shown here is derived from an EMBL/GenBank/DDBJ whole genome shotgun (WGS) entry which is preliminary data.</text>
</comment>
<evidence type="ECO:0000313" key="9">
    <source>
        <dbReference type="Proteomes" id="UP001240171"/>
    </source>
</evidence>
<keyword evidence="2 5" id="KW-0378">Hydrolase</keyword>
<keyword evidence="4 5" id="KW-0067">ATP-binding</keyword>
<protein>
    <submittedName>
        <fullName evidence="8">RNA polymerase recycling motor HelD</fullName>
    </submittedName>
</protein>
<dbReference type="PROSITE" id="PS51198">
    <property type="entry name" value="UVRD_HELICASE_ATP_BIND"/>
    <property type="match status" value="1"/>
</dbReference>
<evidence type="ECO:0000256" key="2">
    <source>
        <dbReference type="ARBA" id="ARBA00022801"/>
    </source>
</evidence>
<dbReference type="PANTHER" id="PTHR11070:SF17">
    <property type="entry name" value="DNA HELICASE IV"/>
    <property type="match status" value="1"/>
</dbReference>